<dbReference type="AlphaFoldDB" id="A0A6A2ZJP8"/>
<evidence type="ECO:0000259" key="1">
    <source>
        <dbReference type="PROSITE" id="PS50177"/>
    </source>
</evidence>
<keyword evidence="3" id="KW-1185">Reference proteome</keyword>
<protein>
    <submittedName>
        <fullName evidence="2">Tetratricopeptide repeat-like superfamily protein, putative isoform 1</fullName>
    </submittedName>
</protein>
<dbReference type="PANTHER" id="PTHR48166:SF4">
    <property type="entry name" value="OS03G0142900 PROTEIN"/>
    <property type="match status" value="1"/>
</dbReference>
<dbReference type="Gene3D" id="3.10.450.50">
    <property type="match status" value="1"/>
</dbReference>
<evidence type="ECO:0000313" key="3">
    <source>
        <dbReference type="Proteomes" id="UP000436088"/>
    </source>
</evidence>
<gene>
    <name evidence="2" type="ORF">F3Y22_tig00110858pilonHSYRG00187</name>
</gene>
<accession>A0A6A2ZJP8</accession>
<dbReference type="Pfam" id="PF06101">
    <property type="entry name" value="Vps62"/>
    <property type="match status" value="2"/>
</dbReference>
<dbReference type="InterPro" id="IPR032710">
    <property type="entry name" value="NTF2-like_dom_sf"/>
</dbReference>
<dbReference type="InterPro" id="IPR018222">
    <property type="entry name" value="Nuclear_transport_factor_2_euk"/>
</dbReference>
<organism evidence="2 3">
    <name type="scientific">Hibiscus syriacus</name>
    <name type="common">Rose of Sharon</name>
    <dbReference type="NCBI Taxonomy" id="106335"/>
    <lineage>
        <taxon>Eukaryota</taxon>
        <taxon>Viridiplantae</taxon>
        <taxon>Streptophyta</taxon>
        <taxon>Embryophyta</taxon>
        <taxon>Tracheophyta</taxon>
        <taxon>Spermatophyta</taxon>
        <taxon>Magnoliopsida</taxon>
        <taxon>eudicotyledons</taxon>
        <taxon>Gunneridae</taxon>
        <taxon>Pentapetalae</taxon>
        <taxon>rosids</taxon>
        <taxon>malvids</taxon>
        <taxon>Malvales</taxon>
        <taxon>Malvaceae</taxon>
        <taxon>Malvoideae</taxon>
        <taxon>Hibiscus</taxon>
    </lineage>
</organism>
<dbReference type="SUPFAM" id="SSF54427">
    <property type="entry name" value="NTF2-like"/>
    <property type="match status" value="1"/>
</dbReference>
<dbReference type="Proteomes" id="UP000436088">
    <property type="component" value="Unassembled WGS sequence"/>
</dbReference>
<evidence type="ECO:0000313" key="2">
    <source>
        <dbReference type="EMBL" id="KAE8692171.1"/>
    </source>
</evidence>
<sequence length="573" mass="64110">MEYRSMRILLHIGSYFAGQYYQVLGQQPDLVHQFYSDASRMIRVDGDSSESASSMLFINIQLQLYKRQARFKLNVSSPVAEPPVSDYVLEEEIMGESPAEETFVLHHSVVDTIQEPQLYFGGPVEEPPRRTYAYVIGTIHQSVLVSSHILLGQMCLNLQQRHSVGSLVSEEGVKNFGKIKPDGVFVRSRKDVVGSAMLLLSLKTSVLFTMQSRNGKRQGSYPAESSRGRIGSRSFGWEMSKRMGRGRGSYPAESSRGRIGSRSFGWEMSKSQVTYRSRSNGLYSKVIDRKRTDQLAPSEPETFSLPVPLPNGSSFTYFANGVASLLGQGFASGKVNLGELEVVKITRFSSFARSNAQEERKSVTFYKPVGIPDGFYSLGHYCQSIDQPFRGFVLAAREIPPESEPVRFSTHVASPALREPLDYALVWSSNNGSEDKLKGVASSGCLSLLRFSRVSVSDSALIKHYGATVFFHPDEIYMPSSVSWFFENGALLFRKAAEYLGEGVVSEPGWLQFMRKWGPTIVYDSRTELDKINILPLNFGIPANIFGKLPVELWRGRSYRPKVKNNWTGDERG</sequence>
<dbReference type="EMBL" id="VEPZ02001139">
    <property type="protein sequence ID" value="KAE8692171.1"/>
    <property type="molecule type" value="Genomic_DNA"/>
</dbReference>
<name>A0A6A2ZJP8_HIBSY</name>
<proteinExistence type="predicted"/>
<dbReference type="PANTHER" id="PTHR48166">
    <property type="entry name" value="EXPRESSED PROTEIN"/>
    <property type="match status" value="1"/>
</dbReference>
<dbReference type="PROSITE" id="PS50177">
    <property type="entry name" value="NTF2_DOMAIN"/>
    <property type="match status" value="1"/>
</dbReference>
<dbReference type="InterPro" id="IPR009291">
    <property type="entry name" value="Vps62"/>
</dbReference>
<comment type="caution">
    <text evidence="2">The sequence shown here is derived from an EMBL/GenBank/DDBJ whole genome shotgun (WGS) entry which is preliminary data.</text>
</comment>
<reference evidence="2" key="1">
    <citation type="submission" date="2019-09" db="EMBL/GenBank/DDBJ databases">
        <title>Draft genome information of white flower Hibiscus syriacus.</title>
        <authorList>
            <person name="Kim Y.-M."/>
        </authorList>
    </citation>
    <scope>NUCLEOTIDE SEQUENCE [LARGE SCALE GENOMIC DNA]</scope>
    <source>
        <strain evidence="2">YM2019G1</strain>
    </source>
</reference>
<feature type="domain" description="NTF2" evidence="1">
    <location>
        <begin position="12"/>
        <end position="41"/>
    </location>
</feature>